<feature type="domain" description="Serine aminopeptidase S33" evidence="2">
    <location>
        <begin position="123"/>
        <end position="265"/>
    </location>
</feature>
<evidence type="ECO:0000259" key="2">
    <source>
        <dbReference type="Pfam" id="PF12146"/>
    </source>
</evidence>
<reference evidence="3" key="2">
    <citation type="submission" date="2023-06" db="EMBL/GenBank/DDBJ databases">
        <authorList>
            <consortium name="Lawrence Berkeley National Laboratory"/>
            <person name="Mondo S.J."/>
            <person name="Hensen N."/>
            <person name="Bonometti L."/>
            <person name="Westerberg I."/>
            <person name="Brannstrom I.O."/>
            <person name="Guillou S."/>
            <person name="Cros-Aarteil S."/>
            <person name="Calhoun S."/>
            <person name="Haridas S."/>
            <person name="Kuo A."/>
            <person name="Pangilinan J."/>
            <person name="Riley R."/>
            <person name="Labutti K."/>
            <person name="Andreopoulos B."/>
            <person name="Lipzen A."/>
            <person name="Chen C."/>
            <person name="Yanf M."/>
            <person name="Daum C."/>
            <person name="Ng V."/>
            <person name="Clum A."/>
            <person name="Steindorff A."/>
            <person name="Ohm R."/>
            <person name="Martin F."/>
            <person name="Silar P."/>
            <person name="Natvig D."/>
            <person name="Lalanne C."/>
            <person name="Gautier V."/>
            <person name="Ament-Velasquez S.L."/>
            <person name="Kruys A."/>
            <person name="Hutchinson M.I."/>
            <person name="Powell A.J."/>
            <person name="Barry K."/>
            <person name="Miller A.N."/>
            <person name="Grigoriev I.V."/>
            <person name="Debuchy R."/>
            <person name="Gladieux P."/>
            <person name="Thoren M.H."/>
            <person name="Johannesson H."/>
        </authorList>
    </citation>
    <scope>NUCLEOTIDE SEQUENCE</scope>
    <source>
        <strain evidence="3">PSN324</strain>
    </source>
</reference>
<dbReference type="Proteomes" id="UP001321749">
    <property type="component" value="Unassembled WGS sequence"/>
</dbReference>
<dbReference type="SUPFAM" id="SSF53474">
    <property type="entry name" value="alpha/beta-Hydrolases"/>
    <property type="match status" value="1"/>
</dbReference>
<evidence type="ECO:0000313" key="3">
    <source>
        <dbReference type="EMBL" id="KAK4464329.1"/>
    </source>
</evidence>
<comment type="caution">
    <text evidence="3">The sequence shown here is derived from an EMBL/GenBank/DDBJ whole genome shotgun (WGS) entry which is preliminary data.</text>
</comment>
<dbReference type="PANTHER" id="PTHR12277:SF81">
    <property type="entry name" value="PROTEIN ABHD13"/>
    <property type="match status" value="1"/>
</dbReference>
<protein>
    <submittedName>
        <fullName evidence="3">Alpha/Beta hydrolase protein</fullName>
    </submittedName>
</protein>
<dbReference type="Gene3D" id="3.40.50.1820">
    <property type="entry name" value="alpha/beta hydrolase"/>
    <property type="match status" value="1"/>
</dbReference>
<dbReference type="InterPro" id="IPR029058">
    <property type="entry name" value="AB_hydrolase_fold"/>
</dbReference>
<keyword evidence="1" id="KW-0472">Membrane</keyword>
<dbReference type="AlphaFoldDB" id="A0AAV9HU19"/>
<gene>
    <name evidence="3" type="ORF">QBC42DRAFT_284529</name>
</gene>
<feature type="transmembrane region" description="Helical" evidence="1">
    <location>
        <begin position="6"/>
        <end position="33"/>
    </location>
</feature>
<dbReference type="EMBL" id="MU864949">
    <property type="protein sequence ID" value="KAK4464329.1"/>
    <property type="molecule type" value="Genomic_DNA"/>
</dbReference>
<keyword evidence="1" id="KW-0812">Transmembrane</keyword>
<evidence type="ECO:0000313" key="4">
    <source>
        <dbReference type="Proteomes" id="UP001321749"/>
    </source>
</evidence>
<dbReference type="InterPro" id="IPR022742">
    <property type="entry name" value="Hydrolase_4"/>
</dbReference>
<name>A0AAV9HU19_9PEZI</name>
<dbReference type="PANTHER" id="PTHR12277">
    <property type="entry name" value="ALPHA/BETA HYDROLASE DOMAIN-CONTAINING PROTEIN"/>
    <property type="match status" value="1"/>
</dbReference>
<keyword evidence="4" id="KW-1185">Reference proteome</keyword>
<proteinExistence type="predicted"/>
<keyword evidence="1" id="KW-1133">Transmembrane helix</keyword>
<keyword evidence="3" id="KW-0378">Hydrolase</keyword>
<dbReference type="Pfam" id="PF12146">
    <property type="entry name" value="Hydrolase_4"/>
    <property type="match status" value="1"/>
</dbReference>
<dbReference type="GO" id="GO:0016787">
    <property type="term" value="F:hydrolase activity"/>
    <property type="evidence" value="ECO:0007669"/>
    <property type="project" value="UniProtKB-KW"/>
</dbReference>
<reference evidence="3" key="1">
    <citation type="journal article" date="2023" name="Mol. Phylogenet. Evol.">
        <title>Genome-scale phylogeny and comparative genomics of the fungal order Sordariales.</title>
        <authorList>
            <person name="Hensen N."/>
            <person name="Bonometti L."/>
            <person name="Westerberg I."/>
            <person name="Brannstrom I.O."/>
            <person name="Guillou S."/>
            <person name="Cros-Aarteil S."/>
            <person name="Calhoun S."/>
            <person name="Haridas S."/>
            <person name="Kuo A."/>
            <person name="Mondo S."/>
            <person name="Pangilinan J."/>
            <person name="Riley R."/>
            <person name="LaButti K."/>
            <person name="Andreopoulos B."/>
            <person name="Lipzen A."/>
            <person name="Chen C."/>
            <person name="Yan M."/>
            <person name="Daum C."/>
            <person name="Ng V."/>
            <person name="Clum A."/>
            <person name="Steindorff A."/>
            <person name="Ohm R.A."/>
            <person name="Martin F."/>
            <person name="Silar P."/>
            <person name="Natvig D.O."/>
            <person name="Lalanne C."/>
            <person name="Gautier V."/>
            <person name="Ament-Velasquez S.L."/>
            <person name="Kruys A."/>
            <person name="Hutchinson M.I."/>
            <person name="Powell A.J."/>
            <person name="Barry K."/>
            <person name="Miller A.N."/>
            <person name="Grigoriev I.V."/>
            <person name="Debuchy R."/>
            <person name="Gladieux P."/>
            <person name="Hiltunen Thoren M."/>
            <person name="Johannesson H."/>
        </authorList>
    </citation>
    <scope>NUCLEOTIDE SEQUENCE</scope>
    <source>
        <strain evidence="3">PSN324</strain>
    </source>
</reference>
<organism evidence="3 4">
    <name type="scientific">Cladorrhinum samala</name>
    <dbReference type="NCBI Taxonomy" id="585594"/>
    <lineage>
        <taxon>Eukaryota</taxon>
        <taxon>Fungi</taxon>
        <taxon>Dikarya</taxon>
        <taxon>Ascomycota</taxon>
        <taxon>Pezizomycotina</taxon>
        <taxon>Sordariomycetes</taxon>
        <taxon>Sordariomycetidae</taxon>
        <taxon>Sordariales</taxon>
        <taxon>Podosporaceae</taxon>
        <taxon>Cladorrhinum</taxon>
    </lineage>
</organism>
<evidence type="ECO:0000256" key="1">
    <source>
        <dbReference type="SAM" id="Phobius"/>
    </source>
</evidence>
<sequence length="405" mass="44776">MTNKAPYLAVGLVVGVPLAIYGLFLGLAAVPFFQRHFLYAHKFSTIWLPGTDLNDPQRWGFAKNQATPFTLTTADNQTLHAWHILPLSTYQQHESSLVSQPTGLSNDITTTQNFKLLQDDPSAKLIISFHGNAGHLLQSLRPRLYHTLSDSNYHVLALSYRGFGLSTGSPTEAGLIIDAATAVNFAVQTAGIPPSRIVLLGHSLGTAVASGVSELSTAAREGADFAGVVLVAPFSSLPTMLSGYSIAGYLPVLRPLVWWPWLLDRVMDRVVDKWDSAGRWGRIVREIIKAHGEGGRRRRRLRLSLLHARNDWDIPCHEDDKIFRAAVGGLLQDGREADDEWFKREKEARTERLGTDAFVSTWKEGDVEIRQELVPWGGHNDVAFSAPVMLAIMRCFDTEVAETIS</sequence>
<accession>A0AAV9HU19</accession>